<dbReference type="InterPro" id="IPR002195">
    <property type="entry name" value="Dihydroorotase_CS"/>
</dbReference>
<feature type="domain" description="Amidohydrolase-related" evidence="8">
    <location>
        <begin position="102"/>
        <end position="190"/>
    </location>
</feature>
<dbReference type="PANTHER" id="PTHR43137:SF1">
    <property type="entry name" value="DIHYDROOROTASE"/>
    <property type="match status" value="1"/>
</dbReference>
<dbReference type="InterPro" id="IPR004721">
    <property type="entry name" value="DHOdimr"/>
</dbReference>
<dbReference type="SUPFAM" id="SSF51556">
    <property type="entry name" value="Metallo-dependent hydrolases"/>
    <property type="match status" value="1"/>
</dbReference>
<dbReference type="NCBIfam" id="TIGR00856">
    <property type="entry name" value="pyrC_dimer"/>
    <property type="match status" value="1"/>
</dbReference>
<organism evidence="9 10">
    <name type="scientific">Saccharomycopsis crataegensis</name>
    <dbReference type="NCBI Taxonomy" id="43959"/>
    <lineage>
        <taxon>Eukaryota</taxon>
        <taxon>Fungi</taxon>
        <taxon>Dikarya</taxon>
        <taxon>Ascomycota</taxon>
        <taxon>Saccharomycotina</taxon>
        <taxon>Saccharomycetes</taxon>
        <taxon>Saccharomycopsidaceae</taxon>
        <taxon>Saccharomycopsis</taxon>
    </lineage>
</organism>
<evidence type="ECO:0000313" key="9">
    <source>
        <dbReference type="EMBL" id="GMM36538.1"/>
    </source>
</evidence>
<evidence type="ECO:0000256" key="2">
    <source>
        <dbReference type="ARBA" id="ARBA00005631"/>
    </source>
</evidence>
<dbReference type="PROSITE" id="PS00482">
    <property type="entry name" value="DIHYDROOROTASE_1"/>
    <property type="match status" value="1"/>
</dbReference>
<accession>A0AAV5QQV9</accession>
<dbReference type="RefSeq" id="XP_064853534.1">
    <property type="nucleotide sequence ID" value="XM_064997462.1"/>
</dbReference>
<dbReference type="GeneID" id="90074513"/>
<evidence type="ECO:0000256" key="7">
    <source>
        <dbReference type="ARBA" id="ARBA00022975"/>
    </source>
</evidence>
<dbReference type="AlphaFoldDB" id="A0AAV5QQV9"/>
<dbReference type="GO" id="GO:0005737">
    <property type="term" value="C:cytoplasm"/>
    <property type="evidence" value="ECO:0007669"/>
    <property type="project" value="TreeGrafter"/>
</dbReference>
<evidence type="ECO:0000256" key="3">
    <source>
        <dbReference type="ARBA" id="ARBA00012860"/>
    </source>
</evidence>
<evidence type="ECO:0000256" key="5">
    <source>
        <dbReference type="ARBA" id="ARBA00022801"/>
    </source>
</evidence>
<sequence>MSRINLGVTGDYHVHLREGKMMELVTPTIREGGVSIAYIMPNLTPPVTTIEKVVDYKKQLQALSPKTTFLMTFYLSRDLTPELVDKAAKLGAIDGIKCYPAGVTTNSQAGVDPNDFSDFYPIFEAMERNDLVLNLHGEKPSTHNDHDHAHLDDTNVDEAIHVMNAESKFLPALEKLHKDFPNLRIVLEHCTTKAAIDMVEKINAERKPEDPIKVAATITAHHLYITIDDVAGNPINFCKPIAKLPLDRQALIKASTSGKPYFFFGSDSAPHILSNKVRNEGVCAGVYTQNNAIAYIAEIFDKYNKLDNLKKFVSDNGIGFYAIPKEKIVNHDELILVKGENIIPTLIGEGECVVQPFKPGQKLSWTVEWESK</sequence>
<reference evidence="9 10" key="1">
    <citation type="journal article" date="2023" name="Elife">
        <title>Identification of key yeast species and microbe-microbe interactions impacting larval growth of Drosophila in the wild.</title>
        <authorList>
            <person name="Mure A."/>
            <person name="Sugiura Y."/>
            <person name="Maeda R."/>
            <person name="Honda K."/>
            <person name="Sakurai N."/>
            <person name="Takahashi Y."/>
            <person name="Watada M."/>
            <person name="Katoh T."/>
            <person name="Gotoh A."/>
            <person name="Gotoh Y."/>
            <person name="Taniguchi I."/>
            <person name="Nakamura K."/>
            <person name="Hayashi T."/>
            <person name="Katayama T."/>
            <person name="Uemura T."/>
            <person name="Hattori Y."/>
        </authorList>
    </citation>
    <scope>NUCLEOTIDE SEQUENCE [LARGE SCALE GENOMIC DNA]</scope>
    <source>
        <strain evidence="9 10">SC-9</strain>
    </source>
</reference>
<protein>
    <recommendedName>
        <fullName evidence="3">dihydroorotase</fullName>
        <ecNumber evidence="3">3.5.2.3</ecNumber>
    </recommendedName>
</protein>
<keyword evidence="5" id="KW-0378">Hydrolase</keyword>
<dbReference type="GO" id="GO:0046872">
    <property type="term" value="F:metal ion binding"/>
    <property type="evidence" value="ECO:0007669"/>
    <property type="project" value="UniProtKB-KW"/>
</dbReference>
<dbReference type="InterPro" id="IPR032466">
    <property type="entry name" value="Metal_Hydrolase"/>
</dbReference>
<dbReference type="PROSITE" id="PS00483">
    <property type="entry name" value="DIHYDROOROTASE_2"/>
    <property type="match status" value="1"/>
</dbReference>
<dbReference type="GO" id="GO:0006221">
    <property type="term" value="P:pyrimidine nucleotide biosynthetic process"/>
    <property type="evidence" value="ECO:0007669"/>
    <property type="project" value="UniProtKB-KW"/>
</dbReference>
<dbReference type="Pfam" id="PF04909">
    <property type="entry name" value="Amidohydro_2"/>
    <property type="match status" value="1"/>
</dbReference>
<dbReference type="InterPro" id="IPR006680">
    <property type="entry name" value="Amidohydro-rel"/>
</dbReference>
<evidence type="ECO:0000256" key="4">
    <source>
        <dbReference type="ARBA" id="ARBA00022723"/>
    </source>
</evidence>
<evidence type="ECO:0000256" key="6">
    <source>
        <dbReference type="ARBA" id="ARBA00022833"/>
    </source>
</evidence>
<keyword evidence="10" id="KW-1185">Reference proteome</keyword>
<dbReference type="PANTHER" id="PTHR43137">
    <property type="entry name" value="DIHYDROOROTASE"/>
    <property type="match status" value="1"/>
</dbReference>
<comment type="caution">
    <text evidence="9">The sequence shown here is derived from an EMBL/GenBank/DDBJ whole genome shotgun (WGS) entry which is preliminary data.</text>
</comment>
<keyword evidence="6" id="KW-0862">Zinc</keyword>
<proteinExistence type="inferred from homology"/>
<name>A0AAV5QQV9_9ASCO</name>
<gene>
    <name evidence="9" type="ORF">DASC09_038630</name>
</gene>
<dbReference type="Gene3D" id="3.20.20.140">
    <property type="entry name" value="Metal-dependent hydrolases"/>
    <property type="match status" value="1"/>
</dbReference>
<dbReference type="Proteomes" id="UP001360560">
    <property type="component" value="Unassembled WGS sequence"/>
</dbReference>
<comment type="pathway">
    <text evidence="1">Pyrimidine metabolism; UMP biosynthesis via de novo pathway; (S)-dihydroorotate from bicarbonate: step 3/3.</text>
</comment>
<dbReference type="HAMAP" id="MF_00219">
    <property type="entry name" value="PyrC_classII"/>
    <property type="match status" value="1"/>
</dbReference>
<evidence type="ECO:0000256" key="1">
    <source>
        <dbReference type="ARBA" id="ARBA00004880"/>
    </source>
</evidence>
<evidence type="ECO:0000313" key="10">
    <source>
        <dbReference type="Proteomes" id="UP001360560"/>
    </source>
</evidence>
<comment type="similarity">
    <text evidence="2">Belongs to the metallo-dependent hydrolases superfamily. DHOase family. Class II DHOase subfamily.</text>
</comment>
<keyword evidence="4" id="KW-0479">Metal-binding</keyword>
<evidence type="ECO:0000259" key="8">
    <source>
        <dbReference type="Pfam" id="PF04909"/>
    </source>
</evidence>
<dbReference type="GO" id="GO:0006207">
    <property type="term" value="P:'de novo' pyrimidine nucleobase biosynthetic process"/>
    <property type="evidence" value="ECO:0007669"/>
    <property type="project" value="TreeGrafter"/>
</dbReference>
<dbReference type="PIRSF" id="PIRSF001237">
    <property type="entry name" value="DHOdimr"/>
    <property type="match status" value="1"/>
</dbReference>
<dbReference type="EC" id="3.5.2.3" evidence="3"/>
<dbReference type="EMBL" id="BTFZ01000011">
    <property type="protein sequence ID" value="GMM36538.1"/>
    <property type="molecule type" value="Genomic_DNA"/>
</dbReference>
<dbReference type="GO" id="GO:0004151">
    <property type="term" value="F:dihydroorotase activity"/>
    <property type="evidence" value="ECO:0007669"/>
    <property type="project" value="UniProtKB-EC"/>
</dbReference>
<keyword evidence="7" id="KW-0665">Pyrimidine biosynthesis</keyword>